<sequence length="304" mass="33445">MSFTRDPAAWSRLGEKIREAREVLGYSRKRLSEVAGVSEKSIQVAEEGRTPRARWPQSLTLIEEGLGWLPGSMLKVLDGEDPQRGLTQVPLFSVGSEGVTREPPRLSGGDIDLIQSGFVAQDMFVRQMKRLRKRLGLSPQDLVERAVDLGGDVDEQSITYLEDGRRSPKPEEADLLARALGTTVQELLYSAFGSGVDPALKAPPTEEELAAEAKAMERRIYDAGTQVNAATSAAADARLRAAAAQQAAAVAEAEMRTCMAKQRELETQYYYLLGRIDALRAAKGEQEIMEMRVEYREGRASTQS</sequence>
<organism evidence="2 3">
    <name type="scientific">Streptomyces enissocaesilis</name>
    <dbReference type="NCBI Taxonomy" id="332589"/>
    <lineage>
        <taxon>Bacteria</taxon>
        <taxon>Bacillati</taxon>
        <taxon>Actinomycetota</taxon>
        <taxon>Actinomycetes</taxon>
        <taxon>Kitasatosporales</taxon>
        <taxon>Streptomycetaceae</taxon>
        <taxon>Streptomyces</taxon>
        <taxon>Streptomyces rochei group</taxon>
    </lineage>
</organism>
<dbReference type="InterPro" id="IPR001387">
    <property type="entry name" value="Cro/C1-type_HTH"/>
</dbReference>
<dbReference type="Pfam" id="PF13560">
    <property type="entry name" value="HTH_31"/>
    <property type="match status" value="1"/>
</dbReference>
<name>A0ABN3XQN2_9ACTN</name>
<dbReference type="PROSITE" id="PS50943">
    <property type="entry name" value="HTH_CROC1"/>
    <property type="match status" value="1"/>
</dbReference>
<comment type="caution">
    <text evidence="2">The sequence shown here is derived from an EMBL/GenBank/DDBJ whole genome shotgun (WGS) entry which is preliminary data.</text>
</comment>
<dbReference type="InterPro" id="IPR010982">
    <property type="entry name" value="Lambda_DNA-bd_dom_sf"/>
</dbReference>
<gene>
    <name evidence="2" type="ORF">GCM10010446_66140</name>
</gene>
<dbReference type="CDD" id="cd00093">
    <property type="entry name" value="HTH_XRE"/>
    <property type="match status" value="2"/>
</dbReference>
<evidence type="ECO:0000313" key="3">
    <source>
        <dbReference type="Proteomes" id="UP001500403"/>
    </source>
</evidence>
<dbReference type="SUPFAM" id="SSF47413">
    <property type="entry name" value="lambda repressor-like DNA-binding domains"/>
    <property type="match status" value="2"/>
</dbReference>
<protein>
    <recommendedName>
        <fullName evidence="1">HTH cro/C1-type domain-containing protein</fullName>
    </recommendedName>
</protein>
<keyword evidence="3" id="KW-1185">Reference proteome</keyword>
<accession>A0ABN3XQN2</accession>
<dbReference type="EMBL" id="BAAAUD010000107">
    <property type="protein sequence ID" value="GAA2972323.1"/>
    <property type="molecule type" value="Genomic_DNA"/>
</dbReference>
<dbReference type="Gene3D" id="1.10.260.40">
    <property type="entry name" value="lambda repressor-like DNA-binding domains"/>
    <property type="match status" value="2"/>
</dbReference>
<proteinExistence type="predicted"/>
<reference evidence="2 3" key="1">
    <citation type="journal article" date="2019" name="Int. J. Syst. Evol. Microbiol.">
        <title>The Global Catalogue of Microorganisms (GCM) 10K type strain sequencing project: providing services to taxonomists for standard genome sequencing and annotation.</title>
        <authorList>
            <consortium name="The Broad Institute Genomics Platform"/>
            <consortium name="The Broad Institute Genome Sequencing Center for Infectious Disease"/>
            <person name="Wu L."/>
            <person name="Ma J."/>
        </authorList>
    </citation>
    <scope>NUCLEOTIDE SEQUENCE [LARGE SCALE GENOMIC DNA]</scope>
    <source>
        <strain evidence="2 3">JCM 9088</strain>
    </source>
</reference>
<evidence type="ECO:0000259" key="1">
    <source>
        <dbReference type="PROSITE" id="PS50943"/>
    </source>
</evidence>
<evidence type="ECO:0000313" key="2">
    <source>
        <dbReference type="EMBL" id="GAA2972323.1"/>
    </source>
</evidence>
<feature type="domain" description="HTH cro/C1-type" evidence="1">
    <location>
        <begin position="128"/>
        <end position="187"/>
    </location>
</feature>
<dbReference type="SMART" id="SM00530">
    <property type="entry name" value="HTH_XRE"/>
    <property type="match status" value="2"/>
</dbReference>
<dbReference type="Proteomes" id="UP001500403">
    <property type="component" value="Unassembled WGS sequence"/>
</dbReference>
<dbReference type="RefSeq" id="WP_344500532.1">
    <property type="nucleotide sequence ID" value="NZ_BAAAUD010000107.1"/>
</dbReference>